<protein>
    <submittedName>
        <fullName evidence="3">Uncharacterized protein</fullName>
    </submittedName>
</protein>
<keyword evidence="2" id="KW-0472">Membrane</keyword>
<accession>K9WM49</accession>
<feature type="compositionally biased region" description="Low complexity" evidence="1">
    <location>
        <begin position="121"/>
        <end position="141"/>
    </location>
</feature>
<reference evidence="3 4" key="1">
    <citation type="submission" date="2012-06" db="EMBL/GenBank/DDBJ databases">
        <title>Finished chromosome of genome of Microcoleus sp. PCC 7113.</title>
        <authorList>
            <consortium name="US DOE Joint Genome Institute"/>
            <person name="Gugger M."/>
            <person name="Coursin T."/>
            <person name="Rippka R."/>
            <person name="Tandeau De Marsac N."/>
            <person name="Huntemann M."/>
            <person name="Wei C.-L."/>
            <person name="Han J."/>
            <person name="Detter J.C."/>
            <person name="Han C."/>
            <person name="Tapia R."/>
            <person name="Chen A."/>
            <person name="Kyrpides N."/>
            <person name="Mavromatis K."/>
            <person name="Markowitz V."/>
            <person name="Szeto E."/>
            <person name="Ivanova N."/>
            <person name="Pagani I."/>
            <person name="Pati A."/>
            <person name="Goodwin L."/>
            <person name="Nordberg H.P."/>
            <person name="Cantor M.N."/>
            <person name="Hua S.X."/>
            <person name="Woyke T."/>
            <person name="Kerfeld C.A."/>
        </authorList>
    </citation>
    <scope>NUCLEOTIDE SEQUENCE [LARGE SCALE GENOMIC DNA]</scope>
    <source>
        <strain evidence="3 4">PCC 7113</strain>
    </source>
</reference>
<gene>
    <name evidence="3" type="ORF">Mic7113_4920</name>
</gene>
<sequence>MVNSPTCSRLAVIAPLQVGVNCELCQRLTMLSHTIWDLEFGIGDFHSLGSREFQNSECDLSQPKRYRLKAEFRLLHTLIVLGGVATSIWSAVPALAQSTLAQASSSSPVIVPLQKDDSSNVDPLSTPVTDTVTPTSVAPTPFAIPTGTAPEVSTAPTTFNTTPSTPPLIVTPEASAAPLTFTLTPSTPPTTPAPAPTMLLTPTETTPVATPISPAPPTVINSETSDSVLRTMTIQNPSGFNNSGNQ</sequence>
<proteinExistence type="predicted"/>
<name>K9WM49_9CYAN</name>
<keyword evidence="2" id="KW-1133">Transmembrane helix</keyword>
<feature type="compositionally biased region" description="Low complexity" evidence="1">
    <location>
        <begin position="154"/>
        <end position="163"/>
    </location>
</feature>
<dbReference type="AlphaFoldDB" id="K9WM49"/>
<organism evidence="3 4">
    <name type="scientific">Allocoleopsis franciscana PCC 7113</name>
    <dbReference type="NCBI Taxonomy" id="1173027"/>
    <lineage>
        <taxon>Bacteria</taxon>
        <taxon>Bacillati</taxon>
        <taxon>Cyanobacteriota</taxon>
        <taxon>Cyanophyceae</taxon>
        <taxon>Coleofasciculales</taxon>
        <taxon>Coleofasciculaceae</taxon>
        <taxon>Allocoleopsis</taxon>
        <taxon>Allocoleopsis franciscana</taxon>
    </lineage>
</organism>
<dbReference type="HOGENOM" id="CLU_1128061_0_0_3"/>
<keyword evidence="2" id="KW-0812">Transmembrane</keyword>
<feature type="region of interest" description="Disordered" evidence="1">
    <location>
        <begin position="116"/>
        <end position="166"/>
    </location>
</feature>
<keyword evidence="4" id="KW-1185">Reference proteome</keyword>
<evidence type="ECO:0000256" key="2">
    <source>
        <dbReference type="SAM" id="Phobius"/>
    </source>
</evidence>
<evidence type="ECO:0000313" key="4">
    <source>
        <dbReference type="Proteomes" id="UP000010471"/>
    </source>
</evidence>
<evidence type="ECO:0000313" key="3">
    <source>
        <dbReference type="EMBL" id="AFZ20582.1"/>
    </source>
</evidence>
<dbReference type="Proteomes" id="UP000010471">
    <property type="component" value="Chromosome"/>
</dbReference>
<evidence type="ECO:0000256" key="1">
    <source>
        <dbReference type="SAM" id="MobiDB-lite"/>
    </source>
</evidence>
<dbReference type="STRING" id="1173027.Mic7113_4920"/>
<feature type="transmembrane region" description="Helical" evidence="2">
    <location>
        <begin position="74"/>
        <end position="96"/>
    </location>
</feature>
<dbReference type="EMBL" id="CP003630">
    <property type="protein sequence ID" value="AFZ20582.1"/>
    <property type="molecule type" value="Genomic_DNA"/>
</dbReference>
<dbReference type="KEGG" id="mic:Mic7113_4920"/>